<dbReference type="AlphaFoldDB" id="A0A9D4N6R1"/>
<gene>
    <name evidence="1" type="ORF">DPMN_012830</name>
</gene>
<organism evidence="1 2">
    <name type="scientific">Dreissena polymorpha</name>
    <name type="common">Zebra mussel</name>
    <name type="synonym">Mytilus polymorpha</name>
    <dbReference type="NCBI Taxonomy" id="45954"/>
    <lineage>
        <taxon>Eukaryota</taxon>
        <taxon>Metazoa</taxon>
        <taxon>Spiralia</taxon>
        <taxon>Lophotrochozoa</taxon>
        <taxon>Mollusca</taxon>
        <taxon>Bivalvia</taxon>
        <taxon>Autobranchia</taxon>
        <taxon>Heteroconchia</taxon>
        <taxon>Euheterodonta</taxon>
        <taxon>Imparidentia</taxon>
        <taxon>Neoheterodontei</taxon>
        <taxon>Myida</taxon>
        <taxon>Dreissenoidea</taxon>
        <taxon>Dreissenidae</taxon>
        <taxon>Dreissena</taxon>
    </lineage>
</organism>
<evidence type="ECO:0000313" key="1">
    <source>
        <dbReference type="EMBL" id="KAH3888790.1"/>
    </source>
</evidence>
<protein>
    <submittedName>
        <fullName evidence="1">Uncharacterized protein</fullName>
    </submittedName>
</protein>
<reference evidence="1" key="2">
    <citation type="submission" date="2020-11" db="EMBL/GenBank/DDBJ databases">
        <authorList>
            <person name="McCartney M.A."/>
            <person name="Auch B."/>
            <person name="Kono T."/>
            <person name="Mallez S."/>
            <person name="Becker A."/>
            <person name="Gohl D.M."/>
            <person name="Silverstein K.A.T."/>
            <person name="Koren S."/>
            <person name="Bechman K.B."/>
            <person name="Herman A."/>
            <person name="Abrahante J.E."/>
            <person name="Garbe J."/>
        </authorList>
    </citation>
    <scope>NUCLEOTIDE SEQUENCE</scope>
    <source>
        <strain evidence="1">Duluth1</strain>
        <tissue evidence="1">Whole animal</tissue>
    </source>
</reference>
<evidence type="ECO:0000313" key="2">
    <source>
        <dbReference type="Proteomes" id="UP000828390"/>
    </source>
</evidence>
<keyword evidence="2" id="KW-1185">Reference proteome</keyword>
<accession>A0A9D4N6R1</accession>
<dbReference type="EMBL" id="JAIWYP010000001">
    <property type="protein sequence ID" value="KAH3888790.1"/>
    <property type="molecule type" value="Genomic_DNA"/>
</dbReference>
<sequence>MFNWFPFYLQAFDTRTYPSQLKPLAVHGNESVQALCDYYTYLLTAEERAAIPSEFQNLKVRYSMTGGGHPLGFLIDILKVGTQKCQIIGPFCKLKHTP</sequence>
<reference evidence="1" key="1">
    <citation type="journal article" date="2019" name="bioRxiv">
        <title>The Genome of the Zebra Mussel, Dreissena polymorpha: A Resource for Invasive Species Research.</title>
        <authorList>
            <person name="McCartney M.A."/>
            <person name="Auch B."/>
            <person name="Kono T."/>
            <person name="Mallez S."/>
            <person name="Zhang Y."/>
            <person name="Obille A."/>
            <person name="Becker A."/>
            <person name="Abrahante J.E."/>
            <person name="Garbe J."/>
            <person name="Badalamenti J.P."/>
            <person name="Herman A."/>
            <person name="Mangelson H."/>
            <person name="Liachko I."/>
            <person name="Sullivan S."/>
            <person name="Sone E.D."/>
            <person name="Koren S."/>
            <person name="Silverstein K.A.T."/>
            <person name="Beckman K.B."/>
            <person name="Gohl D.M."/>
        </authorList>
    </citation>
    <scope>NUCLEOTIDE SEQUENCE</scope>
    <source>
        <strain evidence="1">Duluth1</strain>
        <tissue evidence="1">Whole animal</tissue>
    </source>
</reference>
<dbReference type="Proteomes" id="UP000828390">
    <property type="component" value="Unassembled WGS sequence"/>
</dbReference>
<name>A0A9D4N6R1_DREPO</name>
<proteinExistence type="predicted"/>
<comment type="caution">
    <text evidence="1">The sequence shown here is derived from an EMBL/GenBank/DDBJ whole genome shotgun (WGS) entry which is preliminary data.</text>
</comment>